<dbReference type="EMBL" id="JAOBYN010000029">
    <property type="protein sequence ID" value="MDH1057167.1"/>
    <property type="molecule type" value="Genomic_DNA"/>
</dbReference>
<accession>A0AA42SY83</accession>
<evidence type="ECO:0000313" key="2">
    <source>
        <dbReference type="Proteomes" id="UP001158730"/>
    </source>
</evidence>
<protein>
    <submittedName>
        <fullName evidence="1">Uncharacterized protein</fullName>
    </submittedName>
</protein>
<sequence length="188" mass="19490">MALVKFYKVTSLPGTLEPDSLYFVLNSGYTESYLTNAAGEAKAIGNSAMINALIADALSSLPSSGAPVLYAADIAARDALEPSLTQAVFVLVADASADPTVNAGAAMYAWNPSTSTWIKVAEYESMDVTVTWASIVGGPSSTPAQIDSAVSASHTHANKATLDKLSESGGLLRFNGSPIPAEWDGANW</sequence>
<proteinExistence type="predicted"/>
<dbReference type="Proteomes" id="UP001158730">
    <property type="component" value="Unassembled WGS sequence"/>
</dbReference>
<reference evidence="1" key="1">
    <citation type="submission" date="2022-09" db="EMBL/GenBank/DDBJ databases">
        <title>Intensive care unit water sources are persistently colonized with multi-drug resistant bacteria and are the site of extensive horizontal gene transfer of antibiotic resistance genes.</title>
        <authorList>
            <person name="Diorio-Toth L."/>
        </authorList>
    </citation>
    <scope>NUCLEOTIDE SEQUENCE</scope>
    <source>
        <strain evidence="1">GD03990</strain>
    </source>
</reference>
<dbReference type="AlphaFoldDB" id="A0AA42SY83"/>
<comment type="caution">
    <text evidence="1">The sequence shown here is derived from an EMBL/GenBank/DDBJ whole genome shotgun (WGS) entry which is preliminary data.</text>
</comment>
<gene>
    <name evidence="1" type="ORF">N5C05_20690</name>
</gene>
<dbReference type="RefSeq" id="WP_280055361.1">
    <property type="nucleotide sequence ID" value="NZ_JAOBYN010000029.1"/>
</dbReference>
<evidence type="ECO:0000313" key="1">
    <source>
        <dbReference type="EMBL" id="MDH1057167.1"/>
    </source>
</evidence>
<name>A0AA42SY83_AQUAC</name>
<organism evidence="1 2">
    <name type="scientific">Aquipseudomonas alcaligenes</name>
    <name type="common">Pseudomonas alcaligenes</name>
    <dbReference type="NCBI Taxonomy" id="43263"/>
    <lineage>
        <taxon>Bacteria</taxon>
        <taxon>Pseudomonadati</taxon>
        <taxon>Pseudomonadota</taxon>
        <taxon>Gammaproteobacteria</taxon>
        <taxon>Pseudomonadales</taxon>
        <taxon>Pseudomonadaceae</taxon>
        <taxon>Aquipseudomonas</taxon>
    </lineage>
</organism>